<dbReference type="EMBL" id="LCRX01000023">
    <property type="protein sequence ID" value="KKW41330.1"/>
    <property type="molecule type" value="Genomic_DNA"/>
</dbReference>
<sequence>MQMSDHLIDIVEIAKRAGQVILDYYAKDQYAVWSKPAG</sequence>
<accession>A0A0G1YDR7</accession>
<comment type="caution">
    <text evidence="1">The sequence shown here is derived from an EMBL/GenBank/DDBJ whole genome shotgun (WGS) entry which is preliminary data.</text>
</comment>
<dbReference type="STRING" id="1619044.UY92_C0023G0004"/>
<name>A0A0G1YDR7_9BACT</name>
<proteinExistence type="predicted"/>
<dbReference type="Proteomes" id="UP000033870">
    <property type="component" value="Unassembled WGS sequence"/>
</dbReference>
<gene>
    <name evidence="1" type="ORF">UY92_C0023G0004</name>
</gene>
<evidence type="ECO:0000313" key="2">
    <source>
        <dbReference type="Proteomes" id="UP000033870"/>
    </source>
</evidence>
<evidence type="ECO:0000313" key="1">
    <source>
        <dbReference type="EMBL" id="KKW41330.1"/>
    </source>
</evidence>
<reference evidence="1 2" key="1">
    <citation type="journal article" date="2015" name="Nature">
        <title>rRNA introns, odd ribosomes, and small enigmatic genomes across a large radiation of phyla.</title>
        <authorList>
            <person name="Brown C.T."/>
            <person name="Hug L.A."/>
            <person name="Thomas B.C."/>
            <person name="Sharon I."/>
            <person name="Castelle C.J."/>
            <person name="Singh A."/>
            <person name="Wilkins M.J."/>
            <person name="Williams K.H."/>
            <person name="Banfield J.F."/>
        </authorList>
    </citation>
    <scope>NUCLEOTIDE SEQUENCE [LARGE SCALE GENOMIC DNA]</scope>
</reference>
<dbReference type="AlphaFoldDB" id="A0A0G1YDR7"/>
<protein>
    <submittedName>
        <fullName evidence="1">Uncharacterized protein</fullName>
    </submittedName>
</protein>
<organism evidence="1 2">
    <name type="scientific">Candidatus Magasanikbacteria bacterium GW2011_GWA2_56_11</name>
    <dbReference type="NCBI Taxonomy" id="1619044"/>
    <lineage>
        <taxon>Bacteria</taxon>
        <taxon>Candidatus Magasanikiibacteriota</taxon>
    </lineage>
</organism>